<dbReference type="PROSITE" id="PS00028">
    <property type="entry name" value="ZINC_FINGER_C2H2_1"/>
    <property type="match status" value="1"/>
</dbReference>
<dbReference type="Proteomes" id="UP001219518">
    <property type="component" value="Unassembled WGS sequence"/>
</dbReference>
<accession>A0AAE1HPB4</accession>
<keyword evidence="1" id="KW-0479">Metal-binding</keyword>
<dbReference type="SMART" id="SM00355">
    <property type="entry name" value="ZnF_C2H2"/>
    <property type="match status" value="3"/>
</dbReference>
<gene>
    <name evidence="4" type="ORF">KUF71_013320</name>
</gene>
<feature type="domain" description="C2H2-type" evidence="3">
    <location>
        <begin position="110"/>
        <end position="140"/>
    </location>
</feature>
<proteinExistence type="predicted"/>
<dbReference type="Pfam" id="PF10551">
    <property type="entry name" value="MULE"/>
    <property type="match status" value="1"/>
</dbReference>
<feature type="domain" description="C2H2-type" evidence="3">
    <location>
        <begin position="42"/>
        <end position="74"/>
    </location>
</feature>
<evidence type="ECO:0000256" key="1">
    <source>
        <dbReference type="PROSITE-ProRule" id="PRU00042"/>
    </source>
</evidence>
<protein>
    <submittedName>
        <fullName evidence="4">Zinc finger protein 541</fullName>
    </submittedName>
</protein>
<dbReference type="PANTHER" id="PTHR33936">
    <property type="entry name" value="PROTEIN CBG17840"/>
    <property type="match status" value="1"/>
</dbReference>
<dbReference type="EMBL" id="JAHWGI010001212">
    <property type="protein sequence ID" value="KAK3925046.1"/>
    <property type="molecule type" value="Genomic_DNA"/>
</dbReference>
<dbReference type="SUPFAM" id="SSF57667">
    <property type="entry name" value="beta-beta-alpha zinc fingers"/>
    <property type="match status" value="1"/>
</dbReference>
<dbReference type="InterPro" id="IPR052797">
    <property type="entry name" value="RegFact_GeneExpr_CellDeath"/>
</dbReference>
<evidence type="ECO:0000313" key="5">
    <source>
        <dbReference type="Proteomes" id="UP001219518"/>
    </source>
</evidence>
<evidence type="ECO:0000259" key="3">
    <source>
        <dbReference type="PROSITE" id="PS50157"/>
    </source>
</evidence>
<dbReference type="InterPro" id="IPR036236">
    <property type="entry name" value="Znf_C2H2_sf"/>
</dbReference>
<keyword evidence="1" id="KW-0862">Zinc</keyword>
<dbReference type="GO" id="GO:0008270">
    <property type="term" value="F:zinc ion binding"/>
    <property type="evidence" value="ECO:0007669"/>
    <property type="project" value="UniProtKB-KW"/>
</dbReference>
<dbReference type="Gene3D" id="3.30.160.60">
    <property type="entry name" value="Classic Zinc Finger"/>
    <property type="match status" value="1"/>
</dbReference>
<keyword evidence="1" id="KW-0863">Zinc-finger</keyword>
<comment type="caution">
    <text evidence="4">The sequence shown here is derived from an EMBL/GenBank/DDBJ whole genome shotgun (WGS) entry which is preliminary data.</text>
</comment>
<dbReference type="PANTHER" id="PTHR33936:SF25">
    <property type="entry name" value="C2H2-TYPE DOMAIN-CONTAINING PROTEIN"/>
    <property type="match status" value="1"/>
</dbReference>
<dbReference type="Pfam" id="PF00096">
    <property type="entry name" value="zf-C2H2"/>
    <property type="match status" value="2"/>
</dbReference>
<reference evidence="4" key="2">
    <citation type="journal article" date="2023" name="BMC Genomics">
        <title>Pest status, molecular evolution, and epigenetic factors derived from the genome assembly of Frankliniella fusca, a thysanopteran phytovirus vector.</title>
        <authorList>
            <person name="Catto M.A."/>
            <person name="Labadie P.E."/>
            <person name="Jacobson A.L."/>
            <person name="Kennedy G.G."/>
            <person name="Srinivasan R."/>
            <person name="Hunt B.G."/>
        </authorList>
    </citation>
    <scope>NUCLEOTIDE SEQUENCE</scope>
    <source>
        <strain evidence="4">PL_HMW_Pooled</strain>
    </source>
</reference>
<reference evidence="4" key="1">
    <citation type="submission" date="2021-07" db="EMBL/GenBank/DDBJ databases">
        <authorList>
            <person name="Catto M.A."/>
            <person name="Jacobson A."/>
            <person name="Kennedy G."/>
            <person name="Labadie P."/>
            <person name="Hunt B.G."/>
            <person name="Srinivasan R."/>
        </authorList>
    </citation>
    <scope>NUCLEOTIDE SEQUENCE</scope>
    <source>
        <strain evidence="4">PL_HMW_Pooled</strain>
        <tissue evidence="4">Head</tissue>
    </source>
</reference>
<dbReference type="PROSITE" id="PS50157">
    <property type="entry name" value="ZINC_FINGER_C2H2_2"/>
    <property type="match status" value="3"/>
</dbReference>
<organism evidence="4 5">
    <name type="scientific">Frankliniella fusca</name>
    <dbReference type="NCBI Taxonomy" id="407009"/>
    <lineage>
        <taxon>Eukaryota</taxon>
        <taxon>Metazoa</taxon>
        <taxon>Ecdysozoa</taxon>
        <taxon>Arthropoda</taxon>
        <taxon>Hexapoda</taxon>
        <taxon>Insecta</taxon>
        <taxon>Pterygota</taxon>
        <taxon>Neoptera</taxon>
        <taxon>Paraneoptera</taxon>
        <taxon>Thysanoptera</taxon>
        <taxon>Terebrantia</taxon>
        <taxon>Thripoidea</taxon>
        <taxon>Thripidae</taxon>
        <taxon>Frankliniella</taxon>
    </lineage>
</organism>
<dbReference type="InterPro" id="IPR013087">
    <property type="entry name" value="Znf_C2H2_type"/>
</dbReference>
<keyword evidence="5" id="KW-1185">Reference proteome</keyword>
<evidence type="ECO:0000256" key="2">
    <source>
        <dbReference type="SAM" id="MobiDB-lite"/>
    </source>
</evidence>
<name>A0AAE1HPB4_9NEOP</name>
<evidence type="ECO:0000313" key="4">
    <source>
        <dbReference type="EMBL" id="KAK3925046.1"/>
    </source>
</evidence>
<feature type="region of interest" description="Disordered" evidence="2">
    <location>
        <begin position="1"/>
        <end position="32"/>
    </location>
</feature>
<sequence length="503" mass="58359">MEKSDSEELSEEEFQPKLKVMKPTSSNVKPSTEQRVLKPSEIKCQFCSKVFSSSHNLSRHRLCCKQNPHKSSNISKFVCEVCSKTFSRSDHFNAHKKKPCSMTTKSEARTKCLHPKCEESFYHKSSLLEHLKCVHHDEIKEPISLQFSSVKDFVVWKDKEEEKTYSYFSQQGGKAKKRGTAYLYCQYDGSSKLHLKDGMSRKTKRKKHCGSIKTGNLCLAMMKVYRKSDNEISVVYYPSHTHPLDPTDFQRQPLSKATYDLIDQQLAWDVSPLKIKKNLENGAFERSNRENGDDVFRKNDFVSIKLIRERKRRKRYAKRLHKCDANSVKLLYESLKKEAHNPLLIYKPYLGKVLEGTPEAEEIPPDDLFMFGFQTKQQEELLKKGCSKILLIDETHGTNQYENYQLLTVMVPDDNNRCWPVAHLITSCSEATYVQFFFLSIKARCPDLDINCIMTDDAPNLINSVDLAWGKNHRHLLCLWHIDQIFQKNIHLQGVPRSLDSEI</sequence>
<feature type="domain" description="C2H2-type" evidence="3">
    <location>
        <begin position="77"/>
        <end position="107"/>
    </location>
</feature>
<dbReference type="InterPro" id="IPR018289">
    <property type="entry name" value="MULE_transposase_dom"/>
</dbReference>
<feature type="compositionally biased region" description="Polar residues" evidence="2">
    <location>
        <begin position="23"/>
        <end position="32"/>
    </location>
</feature>
<dbReference type="AlphaFoldDB" id="A0AAE1HPB4"/>